<evidence type="ECO:0000313" key="3">
    <source>
        <dbReference type="Proteomes" id="UP001177003"/>
    </source>
</evidence>
<dbReference type="AlphaFoldDB" id="A0AA35ZNZ0"/>
<keyword evidence="1" id="KW-0472">Membrane</keyword>
<reference evidence="2" key="1">
    <citation type="submission" date="2023-04" db="EMBL/GenBank/DDBJ databases">
        <authorList>
            <person name="Vijverberg K."/>
            <person name="Xiong W."/>
            <person name="Schranz E."/>
        </authorList>
    </citation>
    <scope>NUCLEOTIDE SEQUENCE</scope>
</reference>
<proteinExistence type="predicted"/>
<dbReference type="EMBL" id="OX465083">
    <property type="protein sequence ID" value="CAI9295232.1"/>
    <property type="molecule type" value="Genomic_DNA"/>
</dbReference>
<keyword evidence="3" id="KW-1185">Reference proteome</keyword>
<gene>
    <name evidence="2" type="ORF">LSALG_LOCUS34183</name>
</gene>
<keyword evidence="1" id="KW-1133">Transmembrane helix</keyword>
<accession>A0AA35ZNZ0</accession>
<sequence>MMQHYKGTTFGELDPHVLQLQILLLGYLLSPPLYFILNVLGQWIMKETTTRSWSVVKVGQTTKMLMHQSADGMRLKVEVAPESIAGKHCFFGEERFENDGASKAKCLLNEMFNKKVEKSLRHRDALLPGKKETLGQVWVVLKLGFLEKGIMWKQNHNNKK</sequence>
<name>A0AA35ZNZ0_LACSI</name>
<evidence type="ECO:0000256" key="1">
    <source>
        <dbReference type="SAM" id="Phobius"/>
    </source>
</evidence>
<organism evidence="2 3">
    <name type="scientific">Lactuca saligna</name>
    <name type="common">Willowleaf lettuce</name>
    <dbReference type="NCBI Taxonomy" id="75948"/>
    <lineage>
        <taxon>Eukaryota</taxon>
        <taxon>Viridiplantae</taxon>
        <taxon>Streptophyta</taxon>
        <taxon>Embryophyta</taxon>
        <taxon>Tracheophyta</taxon>
        <taxon>Spermatophyta</taxon>
        <taxon>Magnoliopsida</taxon>
        <taxon>eudicotyledons</taxon>
        <taxon>Gunneridae</taxon>
        <taxon>Pentapetalae</taxon>
        <taxon>asterids</taxon>
        <taxon>campanulids</taxon>
        <taxon>Asterales</taxon>
        <taxon>Asteraceae</taxon>
        <taxon>Cichorioideae</taxon>
        <taxon>Cichorieae</taxon>
        <taxon>Lactucinae</taxon>
        <taxon>Lactuca</taxon>
    </lineage>
</organism>
<dbReference type="Proteomes" id="UP001177003">
    <property type="component" value="Chromosome 7"/>
</dbReference>
<feature type="transmembrane region" description="Helical" evidence="1">
    <location>
        <begin position="20"/>
        <end position="41"/>
    </location>
</feature>
<protein>
    <submittedName>
        <fullName evidence="2">Uncharacterized protein</fullName>
    </submittedName>
</protein>
<evidence type="ECO:0000313" key="2">
    <source>
        <dbReference type="EMBL" id="CAI9295232.1"/>
    </source>
</evidence>
<keyword evidence="1" id="KW-0812">Transmembrane</keyword>